<proteinExistence type="predicted"/>
<protein>
    <submittedName>
        <fullName evidence="2">Uncharacterized protein</fullName>
    </submittedName>
</protein>
<dbReference type="RefSeq" id="WP_144344058.1">
    <property type="nucleotide sequence ID" value="NZ_VMBP01000005.1"/>
</dbReference>
<accession>A0ABY3DQY3</accession>
<evidence type="ECO:0000313" key="3">
    <source>
        <dbReference type="Proteomes" id="UP000315321"/>
    </source>
</evidence>
<organism evidence="2 3">
    <name type="scientific">Ancylobacter moscoviensis</name>
    <dbReference type="NCBI Taxonomy" id="2597768"/>
    <lineage>
        <taxon>Bacteria</taxon>
        <taxon>Pseudomonadati</taxon>
        <taxon>Pseudomonadota</taxon>
        <taxon>Alphaproteobacteria</taxon>
        <taxon>Hyphomicrobiales</taxon>
        <taxon>Xanthobacteraceae</taxon>
        <taxon>Ancylobacter</taxon>
    </lineage>
</organism>
<dbReference type="EMBL" id="VMBP01000005">
    <property type="protein sequence ID" value="TSJ61135.1"/>
    <property type="molecule type" value="Genomic_DNA"/>
</dbReference>
<dbReference type="Proteomes" id="UP000315321">
    <property type="component" value="Unassembled WGS sequence"/>
</dbReference>
<feature type="compositionally biased region" description="Basic and acidic residues" evidence="1">
    <location>
        <begin position="27"/>
        <end position="41"/>
    </location>
</feature>
<keyword evidence="3" id="KW-1185">Reference proteome</keyword>
<gene>
    <name evidence="2" type="ORF">FO470_16490</name>
</gene>
<reference evidence="2 3" key="1">
    <citation type="submission" date="2019-07" db="EMBL/GenBank/DDBJ databases">
        <authorList>
            <person name="Grouzdev D.S."/>
        </authorList>
    </citation>
    <scope>NUCLEOTIDE SEQUENCE [LARGE SCALE GENOMIC DNA]</scope>
    <source>
        <strain evidence="2 3">3C</strain>
    </source>
</reference>
<comment type="caution">
    <text evidence="2">The sequence shown here is derived from an EMBL/GenBank/DDBJ whole genome shotgun (WGS) entry which is preliminary data.</text>
</comment>
<evidence type="ECO:0000256" key="1">
    <source>
        <dbReference type="SAM" id="MobiDB-lite"/>
    </source>
</evidence>
<evidence type="ECO:0000313" key="2">
    <source>
        <dbReference type="EMBL" id="TSJ61135.1"/>
    </source>
</evidence>
<name>A0ABY3DQY3_9HYPH</name>
<feature type="region of interest" description="Disordered" evidence="1">
    <location>
        <begin position="17"/>
        <end position="41"/>
    </location>
</feature>
<sequence length="77" mass="8831">MPARTFRARVFSKNIPKSPQARQWRACAKDSMNKNAKRGEDRRIIDTPAVRSPADWKPEPCGLTREQIRAIIIEQIG</sequence>